<evidence type="ECO:0000313" key="4">
    <source>
        <dbReference type="EMBL" id="MBF6358055.1"/>
    </source>
</evidence>
<dbReference type="EMBL" id="JADLQN010000009">
    <property type="protein sequence ID" value="MBF6358055.1"/>
    <property type="molecule type" value="Genomic_DNA"/>
</dbReference>
<protein>
    <submittedName>
        <fullName evidence="4">Alpha/beta fold hydrolase</fullName>
    </submittedName>
</protein>
<dbReference type="Proteomes" id="UP000707731">
    <property type="component" value="Unassembled WGS sequence"/>
</dbReference>
<keyword evidence="1 4" id="KW-0378">Hydrolase</keyword>
<evidence type="ECO:0000256" key="2">
    <source>
        <dbReference type="SAM" id="MobiDB-lite"/>
    </source>
</evidence>
<reference evidence="4 5" key="1">
    <citation type="submission" date="2020-10" db="EMBL/GenBank/DDBJ databases">
        <title>Identification of Nocardia species via Next-generation sequencing and recognition of intraspecies genetic diversity.</title>
        <authorList>
            <person name="Li P."/>
            <person name="Li P."/>
            <person name="Lu B."/>
        </authorList>
    </citation>
    <scope>NUCLEOTIDE SEQUENCE [LARGE SCALE GENOMIC DNA]</scope>
    <source>
        <strain evidence="4 5">BJ06-0143</strain>
    </source>
</reference>
<dbReference type="RefSeq" id="WP_195004889.1">
    <property type="nucleotide sequence ID" value="NZ_JADLQN010000009.1"/>
</dbReference>
<feature type="domain" description="AB hydrolase-1" evidence="3">
    <location>
        <begin position="55"/>
        <end position="186"/>
    </location>
</feature>
<dbReference type="Gene3D" id="3.40.50.1820">
    <property type="entry name" value="alpha/beta hydrolase"/>
    <property type="match status" value="1"/>
</dbReference>
<dbReference type="PANTHER" id="PTHR43798:SF31">
    <property type="entry name" value="AB HYDROLASE SUPERFAMILY PROTEIN YCLE"/>
    <property type="match status" value="1"/>
</dbReference>
<organism evidence="4 5">
    <name type="scientific">Nocardia higoensis</name>
    <dbReference type="NCBI Taxonomy" id="228599"/>
    <lineage>
        <taxon>Bacteria</taxon>
        <taxon>Bacillati</taxon>
        <taxon>Actinomycetota</taxon>
        <taxon>Actinomycetes</taxon>
        <taxon>Mycobacteriales</taxon>
        <taxon>Nocardiaceae</taxon>
        <taxon>Nocardia</taxon>
    </lineage>
</organism>
<sequence>MPKLGHFADAAEKARFLRAYDAVAARWPVPSVDLDIATSFGTTRVRKSGVGEGAPLLLLPGIGGNAMFWEPFIEELARDRVVYTSDVLGWAGRGEQTAPIRDEADIAEWGTQLVAGLGVERIHLAGYSAGAWLATVIGAAGDNRLAGISLLEPAPATFARPPWKVLRKFLFAGFRPTRAKIEKLNQWLSPAIRLTEEDWALTLSALAFRPGMPWARPLPAERFRRDHRAATGDLRRRDGRPRCRTGGGSRPAARSLGRDRDLSRRRPRPALGDPGAGDTAVARIRRQPRPRDARLTKRPAIGSRTR</sequence>
<dbReference type="PANTHER" id="PTHR43798">
    <property type="entry name" value="MONOACYLGLYCEROL LIPASE"/>
    <property type="match status" value="1"/>
</dbReference>
<dbReference type="Pfam" id="PF00561">
    <property type="entry name" value="Abhydrolase_1"/>
    <property type="match status" value="1"/>
</dbReference>
<dbReference type="InterPro" id="IPR000073">
    <property type="entry name" value="AB_hydrolase_1"/>
</dbReference>
<evidence type="ECO:0000259" key="3">
    <source>
        <dbReference type="Pfam" id="PF00561"/>
    </source>
</evidence>
<feature type="region of interest" description="Disordered" evidence="2">
    <location>
        <begin position="225"/>
        <end position="306"/>
    </location>
</feature>
<keyword evidence="5" id="KW-1185">Reference proteome</keyword>
<dbReference type="InterPro" id="IPR029058">
    <property type="entry name" value="AB_hydrolase_fold"/>
</dbReference>
<comment type="caution">
    <text evidence="4">The sequence shown here is derived from an EMBL/GenBank/DDBJ whole genome shotgun (WGS) entry which is preliminary data.</text>
</comment>
<gene>
    <name evidence="4" type="ORF">IU449_26520</name>
</gene>
<dbReference type="InterPro" id="IPR050266">
    <property type="entry name" value="AB_hydrolase_sf"/>
</dbReference>
<feature type="compositionally biased region" description="Basic and acidic residues" evidence="2">
    <location>
        <begin position="225"/>
        <end position="236"/>
    </location>
</feature>
<evidence type="ECO:0000313" key="5">
    <source>
        <dbReference type="Proteomes" id="UP000707731"/>
    </source>
</evidence>
<accession>A0ABS0DIU3</accession>
<name>A0ABS0DIU3_9NOCA</name>
<dbReference type="SUPFAM" id="SSF53474">
    <property type="entry name" value="alpha/beta-Hydrolases"/>
    <property type="match status" value="1"/>
</dbReference>
<evidence type="ECO:0000256" key="1">
    <source>
        <dbReference type="ARBA" id="ARBA00022801"/>
    </source>
</evidence>
<proteinExistence type="predicted"/>
<dbReference type="GO" id="GO:0016787">
    <property type="term" value="F:hydrolase activity"/>
    <property type="evidence" value="ECO:0007669"/>
    <property type="project" value="UniProtKB-KW"/>
</dbReference>